<organism evidence="1 2">
    <name type="scientific">Porphyromonas gingivalis (strain ATCC 33277 / DSM 20709 / CIP 103683 / JCM 12257 / NCTC 11834 / 2561)</name>
    <dbReference type="NCBI Taxonomy" id="431947"/>
    <lineage>
        <taxon>Bacteria</taxon>
        <taxon>Pseudomonadati</taxon>
        <taxon>Bacteroidota</taxon>
        <taxon>Bacteroidia</taxon>
        <taxon>Bacteroidales</taxon>
        <taxon>Porphyromonadaceae</taxon>
        <taxon>Porphyromonas</taxon>
    </lineage>
</organism>
<reference evidence="1 2" key="1">
    <citation type="journal article" date="2008" name="DNA Res.">
        <title>Determination of the genome sequence of Porphyromonas gingivalis strain ATCC 33277 and genomic comparison with strain W83 revealed extensive genome rearrangements in P. gingivalis.</title>
        <authorList>
            <person name="Naito M."/>
            <person name="Hirakawa H."/>
            <person name="Yamashita A."/>
            <person name="Ohara N."/>
            <person name="Shoji M."/>
            <person name="Yukitake H."/>
            <person name="Nakayama K."/>
            <person name="Toh H."/>
            <person name="Yoshimura F."/>
            <person name="Kuhara S."/>
            <person name="Hattori M."/>
            <person name="Hayashi T."/>
            <person name="Nakayama K."/>
        </authorList>
    </citation>
    <scope>NUCLEOTIDE SEQUENCE [LARGE SCALE GENOMIC DNA]</scope>
    <source>
        <strain evidence="2">ATCC 33277 / DSM 20709 / CIP 103683 / JCM 12257 / NCTC 11834 / 2561</strain>
    </source>
</reference>
<gene>
    <name evidence="1" type="ordered locus">PGN_0146</name>
</gene>
<proteinExistence type="predicted"/>
<name>B2RH20_PORG3</name>
<sequence length="47" mass="5455">MCLAARVFFIGSTDRDFVRLFIQYITDFRFLQDSSFGGASADLFFDF</sequence>
<evidence type="ECO:0000313" key="1">
    <source>
        <dbReference type="EMBL" id="BAG32665.1"/>
    </source>
</evidence>
<protein>
    <submittedName>
        <fullName evidence="1">Uncharacterized protein</fullName>
    </submittedName>
</protein>
<accession>B2RH20</accession>
<dbReference type="AlphaFoldDB" id="B2RH20"/>
<dbReference type="HOGENOM" id="CLU_3171468_0_0_10"/>
<evidence type="ECO:0000313" key="2">
    <source>
        <dbReference type="Proteomes" id="UP000008842"/>
    </source>
</evidence>
<dbReference type="Proteomes" id="UP000008842">
    <property type="component" value="Chromosome"/>
</dbReference>
<dbReference type="KEGG" id="pgn:PGN_0146"/>
<dbReference type="EMBL" id="AP009380">
    <property type="protein sequence ID" value="BAG32665.1"/>
    <property type="molecule type" value="Genomic_DNA"/>
</dbReference>